<feature type="region of interest" description="Disordered" evidence="2">
    <location>
        <begin position="468"/>
        <end position="487"/>
    </location>
</feature>
<keyword evidence="3" id="KW-0472">Membrane</keyword>
<dbReference type="PRINTS" id="PR00364">
    <property type="entry name" value="DISEASERSIST"/>
</dbReference>
<protein>
    <submittedName>
        <fullName evidence="5">Tetratricopeptide (TPR) repeat protein</fullName>
    </submittedName>
</protein>
<feature type="repeat" description="TPR" evidence="1">
    <location>
        <begin position="596"/>
        <end position="629"/>
    </location>
</feature>
<dbReference type="SMART" id="SM00382">
    <property type="entry name" value="AAA"/>
    <property type="match status" value="1"/>
</dbReference>
<keyword evidence="3" id="KW-1133">Transmembrane helix</keyword>
<dbReference type="Proteomes" id="UP000539313">
    <property type="component" value="Unassembled WGS sequence"/>
</dbReference>
<dbReference type="PANTHER" id="PTHR47691:SF3">
    <property type="entry name" value="HTH-TYPE TRANSCRIPTIONAL REGULATOR RV0890C-RELATED"/>
    <property type="match status" value="1"/>
</dbReference>
<dbReference type="AlphaFoldDB" id="A0A7W3N120"/>
<dbReference type="SUPFAM" id="SSF48452">
    <property type="entry name" value="TPR-like"/>
    <property type="match status" value="2"/>
</dbReference>
<feature type="transmembrane region" description="Helical" evidence="3">
    <location>
        <begin position="26"/>
        <end position="48"/>
    </location>
</feature>
<comment type="caution">
    <text evidence="5">The sequence shown here is derived from an EMBL/GenBank/DDBJ whole genome shotgun (WGS) entry which is preliminary data.</text>
</comment>
<dbReference type="Gene3D" id="1.25.40.10">
    <property type="entry name" value="Tetratricopeptide repeat domain"/>
    <property type="match status" value="2"/>
</dbReference>
<evidence type="ECO:0000256" key="2">
    <source>
        <dbReference type="SAM" id="MobiDB-lite"/>
    </source>
</evidence>
<dbReference type="EMBL" id="JACJII010000001">
    <property type="protein sequence ID" value="MBA9005573.1"/>
    <property type="molecule type" value="Genomic_DNA"/>
</dbReference>
<dbReference type="SUPFAM" id="SSF52540">
    <property type="entry name" value="P-loop containing nucleoside triphosphate hydrolases"/>
    <property type="match status" value="1"/>
</dbReference>
<sequence>MTVAKRSAGRGERGRAARSARAARNAAPWAVGGLTAVVTALTMSLDLVSLPTQAQAAIMAGVTVLAGTVAWLSQRGAAGREPEPVAGPAAEGAPPAQLPPVISHFTGRDALLADLHELFADTAPRRRAKAPARTAPHVVSIHGPAGVGKSALVTRFAHEIADRYPDGQLYFDLRGGRDARVRPEEVLTGFLLALGVRLTTDPGGLADLQKLWWSWAHGKRILVFLDNARDAEQVQAIIPPEPRCAVLVTSRQPLYLRNTHDRRLHEFTESQGIELLARLAGDDRVAADLPAAVEVVELCGHLPLAISICGGRLAARASWTLREMAGRLADESRDRLDELEVAEQIDKSVRASLRLSYEDCTAAQRRLLRSFALLAAPDVQGWAAGELLGASPLEGEDLLEALVDAQLVEYSGRDATGGTRYRMHDLVRLFARERAEQEDTPERRRQAVERVIDGYRERAEQVAAARWPQDWQRQARPRPPDPGGATAMDWLGSERLALLALLGQAAELEAWTPVWRLGRAACSLFHSLRVFWQEWRDVAELTCRAARRLDDPRALGIALLERSAVLGGQGRLTEAEADAREALRLFEELRERWWTARALRAVGMTLRNAGNLDEAQRYLERAVETFREDGDQWWLARTQRNLGELWQAQRRYTEARELLEQALATFQANGNAYSYAQSLRALGEVMAAEARDLAARDRVRQAEGRFVQAAAILERAAEAFRLRHEQWEEARCLRAAGEVGDHRNGLRELAFVSRAEEMLAALGDTWGVARTRLSVGRALDRLDRKDEAVAAIESAVESFRSLEDRWWEARALRTLAEVLLGAGRAGQAVRPAGQALEIYRALGDEAGATQAQAVLDRALGVR</sequence>
<reference evidence="5 6" key="1">
    <citation type="submission" date="2020-08" db="EMBL/GenBank/DDBJ databases">
        <title>Sequencing the genomes of 1000 actinobacteria strains.</title>
        <authorList>
            <person name="Klenk H.-P."/>
        </authorList>
    </citation>
    <scope>NUCLEOTIDE SEQUENCE [LARGE SCALE GENOMIC DNA]</scope>
    <source>
        <strain evidence="5 6">DSM 45823</strain>
    </source>
</reference>
<dbReference type="PANTHER" id="PTHR47691">
    <property type="entry name" value="REGULATOR-RELATED"/>
    <property type="match status" value="1"/>
</dbReference>
<dbReference type="InterPro" id="IPR019734">
    <property type="entry name" value="TPR_rpt"/>
</dbReference>
<evidence type="ECO:0000313" key="5">
    <source>
        <dbReference type="EMBL" id="MBA9005573.1"/>
    </source>
</evidence>
<evidence type="ECO:0000256" key="1">
    <source>
        <dbReference type="PROSITE-ProRule" id="PRU00339"/>
    </source>
</evidence>
<dbReference type="SMART" id="SM00028">
    <property type="entry name" value="TPR"/>
    <property type="match status" value="5"/>
</dbReference>
<evidence type="ECO:0000259" key="4">
    <source>
        <dbReference type="SMART" id="SM00382"/>
    </source>
</evidence>
<evidence type="ECO:0000256" key="3">
    <source>
        <dbReference type="SAM" id="Phobius"/>
    </source>
</evidence>
<dbReference type="Pfam" id="PF13424">
    <property type="entry name" value="TPR_12"/>
    <property type="match status" value="1"/>
</dbReference>
<keyword evidence="6" id="KW-1185">Reference proteome</keyword>
<proteinExistence type="predicted"/>
<accession>A0A7W3N120</accession>
<dbReference type="Gene3D" id="3.40.50.300">
    <property type="entry name" value="P-loop containing nucleotide triphosphate hydrolases"/>
    <property type="match status" value="1"/>
</dbReference>
<dbReference type="RefSeq" id="WP_182706723.1">
    <property type="nucleotide sequence ID" value="NZ_JACJII010000001.1"/>
</dbReference>
<evidence type="ECO:0000313" key="6">
    <source>
        <dbReference type="Proteomes" id="UP000539313"/>
    </source>
</evidence>
<dbReference type="GO" id="GO:0043531">
    <property type="term" value="F:ADP binding"/>
    <property type="evidence" value="ECO:0007669"/>
    <property type="project" value="InterPro"/>
</dbReference>
<dbReference type="InterPro" id="IPR027417">
    <property type="entry name" value="P-loop_NTPase"/>
</dbReference>
<keyword evidence="1" id="KW-0802">TPR repeat</keyword>
<dbReference type="Pfam" id="PF13374">
    <property type="entry name" value="TPR_10"/>
    <property type="match status" value="1"/>
</dbReference>
<dbReference type="InterPro" id="IPR011990">
    <property type="entry name" value="TPR-like_helical_dom_sf"/>
</dbReference>
<feature type="domain" description="AAA+ ATPase" evidence="4">
    <location>
        <begin position="135"/>
        <end position="291"/>
    </location>
</feature>
<feature type="region of interest" description="Disordered" evidence="2">
    <location>
        <begin position="1"/>
        <end position="22"/>
    </location>
</feature>
<name>A0A7W3N120_9ACTN</name>
<gene>
    <name evidence="5" type="ORF">HNR21_004455</name>
</gene>
<organism evidence="5 6">
    <name type="scientific">Thermomonospora cellulosilytica</name>
    <dbReference type="NCBI Taxonomy" id="1411118"/>
    <lineage>
        <taxon>Bacteria</taxon>
        <taxon>Bacillati</taxon>
        <taxon>Actinomycetota</taxon>
        <taxon>Actinomycetes</taxon>
        <taxon>Streptosporangiales</taxon>
        <taxon>Thermomonosporaceae</taxon>
        <taxon>Thermomonospora</taxon>
    </lineage>
</organism>
<keyword evidence="3" id="KW-0812">Transmembrane</keyword>
<dbReference type="PROSITE" id="PS50005">
    <property type="entry name" value="TPR"/>
    <property type="match status" value="1"/>
</dbReference>
<dbReference type="InterPro" id="IPR003593">
    <property type="entry name" value="AAA+_ATPase"/>
</dbReference>